<name>A0A8J4RZ60_9ROSI</name>
<evidence type="ECO:0000313" key="2">
    <source>
        <dbReference type="Proteomes" id="UP000737018"/>
    </source>
</evidence>
<evidence type="ECO:0000313" key="1">
    <source>
        <dbReference type="EMBL" id="KAF3972646.1"/>
    </source>
</evidence>
<accession>A0A8J4RZ60</accession>
<reference evidence="1" key="1">
    <citation type="submission" date="2020-03" db="EMBL/GenBank/DDBJ databases">
        <title>Castanea mollissima Vanexum genome sequencing.</title>
        <authorList>
            <person name="Staton M."/>
        </authorList>
    </citation>
    <scope>NUCLEOTIDE SEQUENCE</scope>
    <source>
        <tissue evidence="1">Leaf</tissue>
    </source>
</reference>
<dbReference type="Proteomes" id="UP000737018">
    <property type="component" value="Unassembled WGS sequence"/>
</dbReference>
<keyword evidence="2" id="KW-1185">Reference proteome</keyword>
<comment type="caution">
    <text evidence="1">The sequence shown here is derived from an EMBL/GenBank/DDBJ whole genome shotgun (WGS) entry which is preliminary data.</text>
</comment>
<sequence length="124" mass="13636">MSTSISNTPLLPHVPWNYSFPLAAWSIWSARNKLIMEEQPFVVQLILKKIKALSLYTFHILPARNPPVKNSVVNMGWTPLLQVSSNSILTDLPVVALVLRLLASTEASASPMLLPLSFGALETA</sequence>
<proteinExistence type="predicted"/>
<protein>
    <submittedName>
        <fullName evidence="1">Uncharacterized protein</fullName>
    </submittedName>
</protein>
<gene>
    <name evidence="1" type="ORF">CMV_003853</name>
</gene>
<dbReference type="EMBL" id="JRKL02000313">
    <property type="protein sequence ID" value="KAF3972646.1"/>
    <property type="molecule type" value="Genomic_DNA"/>
</dbReference>
<organism evidence="1 2">
    <name type="scientific">Castanea mollissima</name>
    <name type="common">Chinese chestnut</name>
    <dbReference type="NCBI Taxonomy" id="60419"/>
    <lineage>
        <taxon>Eukaryota</taxon>
        <taxon>Viridiplantae</taxon>
        <taxon>Streptophyta</taxon>
        <taxon>Embryophyta</taxon>
        <taxon>Tracheophyta</taxon>
        <taxon>Spermatophyta</taxon>
        <taxon>Magnoliopsida</taxon>
        <taxon>eudicotyledons</taxon>
        <taxon>Gunneridae</taxon>
        <taxon>Pentapetalae</taxon>
        <taxon>rosids</taxon>
        <taxon>fabids</taxon>
        <taxon>Fagales</taxon>
        <taxon>Fagaceae</taxon>
        <taxon>Castanea</taxon>
    </lineage>
</organism>
<dbReference type="AlphaFoldDB" id="A0A8J4RZ60"/>